<protein>
    <submittedName>
        <fullName evidence="3">Uncharacterized protein</fullName>
    </submittedName>
</protein>
<keyword evidence="4" id="KW-1185">Reference proteome</keyword>
<evidence type="ECO:0000256" key="1">
    <source>
        <dbReference type="SAM" id="MobiDB-lite"/>
    </source>
</evidence>
<organism evidence="3 4">
    <name type="scientific">Asterophora parasitica</name>
    <dbReference type="NCBI Taxonomy" id="117018"/>
    <lineage>
        <taxon>Eukaryota</taxon>
        <taxon>Fungi</taxon>
        <taxon>Dikarya</taxon>
        <taxon>Basidiomycota</taxon>
        <taxon>Agaricomycotina</taxon>
        <taxon>Agaricomycetes</taxon>
        <taxon>Agaricomycetidae</taxon>
        <taxon>Agaricales</taxon>
        <taxon>Tricholomatineae</taxon>
        <taxon>Lyophyllaceae</taxon>
        <taxon>Asterophora</taxon>
    </lineage>
</organism>
<comment type="caution">
    <text evidence="3">The sequence shown here is derived from an EMBL/GenBank/DDBJ whole genome shotgun (WGS) entry which is preliminary data.</text>
</comment>
<dbReference type="EMBL" id="JABCKV010000050">
    <property type="protein sequence ID" value="KAG5645081.1"/>
    <property type="molecule type" value="Genomic_DNA"/>
</dbReference>
<keyword evidence="2" id="KW-0812">Transmembrane</keyword>
<name>A0A9P7G8B6_9AGAR</name>
<gene>
    <name evidence="3" type="ORF">DXG03_007172</name>
</gene>
<feature type="region of interest" description="Disordered" evidence="1">
    <location>
        <begin position="476"/>
        <end position="497"/>
    </location>
</feature>
<feature type="compositionally biased region" description="Polar residues" evidence="1">
    <location>
        <begin position="477"/>
        <end position="486"/>
    </location>
</feature>
<feature type="transmembrane region" description="Helical" evidence="2">
    <location>
        <begin position="838"/>
        <end position="858"/>
    </location>
</feature>
<sequence length="1005" mass="107661">MLHHAARALNLPARSTETFNSAFSLSSPTTASTVSTRTSKSTNGSSIGGSENIATIDSQYTGHILVSGYHISYVLPKVFPTRPKGVSETESEGHSRSLYKNRRPSIGEKAAAQFMAAIDMWIPFYSRPPRSPYLLSIPIPKCLHNNIKLRIFPPTAASTSFASLSSIEEDGTPWDLTSDPPVSRSASSRPSRSNSYSNFADDESSDSSTVGFSDGCGIQGTFQGAERIRVRWAKPLKNIDVPGGMTDGRRRVGVKEVKGQMTCTIRGKAKAKGRNDVEGLLMDVEYKGTCRGVWFPGVATMLGMDVGLETKGSDVHWVNGSRSEWNVDGGIGYTGFDVGGSPRQSGLQSRTVSMDSDTPEIHITSSPNDALTSTGRSVSASSTSSLLRAPLPAQNVADYSFEGSAATMTSSATSSHLGTVSSMASSSLLPDSASNAPRPPGVPITLHVNMNELITPAKNVLTFTISGTILVIARPTMSRSNPSNHSGGEDDGPDPEPIVLPRFTVLAADSESTSTIIRNEVGNTPAIIEVYNSTGDIYRDAQAKKTVLQKGGFTKCTEGGRIALRSIGHINGHINGKSVQPPSRPRTPPVNAGALPRVPSATSLGRLLQPPRPKRDGPLIIPSIVASVTPLLQAGDSLPHAYAVRVHLNAPADADSEWLEFGLAQPGSDNSTPLLGGKDGKPPEVVIVSATVEGVPVKHDTIATAKPEKPEAKGLGVTFEEMSSKEWISWVRVHVGGVGGVAVVVDYIVNERTENKGKSRARSDASLTVLLPSFSIPVGRLEVNIDGSSADITSLRSNFFHQHSTPTGSKLLNYSMEQFFYPNVSMTLRPIARIRTSWATILFILATWSVIIMGLVTIHRLGTELQKVNRVVESYSIVVGAGWNDAPEPVTITTTVYLSTGTSQWYQEEPTLASSEPTSTAHIPAVTTLSQPATAPTVPTPEPSQNKDSTATTSTAETYALSLPTHFNFSWPVHDFHSTVEKIMDTLDIVWQLFRKAYHYPLDPI</sequence>
<keyword evidence="2" id="KW-0472">Membrane</keyword>
<feature type="compositionally biased region" description="Polar residues" evidence="1">
    <location>
        <begin position="342"/>
        <end position="356"/>
    </location>
</feature>
<feature type="region of interest" description="Disordered" evidence="1">
    <location>
        <begin position="337"/>
        <end position="377"/>
    </location>
</feature>
<feature type="region of interest" description="Disordered" evidence="1">
    <location>
        <begin position="170"/>
        <end position="212"/>
    </location>
</feature>
<feature type="region of interest" description="Disordered" evidence="1">
    <location>
        <begin position="573"/>
        <end position="598"/>
    </location>
</feature>
<evidence type="ECO:0000313" key="4">
    <source>
        <dbReference type="Proteomes" id="UP000775547"/>
    </source>
</evidence>
<proteinExistence type="predicted"/>
<feature type="region of interest" description="Disordered" evidence="1">
    <location>
        <begin position="930"/>
        <end position="954"/>
    </location>
</feature>
<reference evidence="3" key="2">
    <citation type="submission" date="2021-10" db="EMBL/GenBank/DDBJ databases">
        <title>Phylogenomics reveals ancestral predisposition of the termite-cultivated fungus Termitomyces towards a domesticated lifestyle.</title>
        <authorList>
            <person name="Auxier B."/>
            <person name="Grum-Grzhimaylo A."/>
            <person name="Cardenas M.E."/>
            <person name="Lodge J.D."/>
            <person name="Laessoe T."/>
            <person name="Pedersen O."/>
            <person name="Smith M.E."/>
            <person name="Kuyper T.W."/>
            <person name="Franco-Molano E.A."/>
            <person name="Baroni T.J."/>
            <person name="Aanen D.K."/>
        </authorList>
    </citation>
    <scope>NUCLEOTIDE SEQUENCE</scope>
    <source>
        <strain evidence="3">AP01</strain>
        <tissue evidence="3">Mycelium</tissue>
    </source>
</reference>
<keyword evidence="2" id="KW-1133">Transmembrane helix</keyword>
<accession>A0A9P7G8B6</accession>
<feature type="region of interest" description="Disordered" evidence="1">
    <location>
        <begin position="24"/>
        <end position="47"/>
    </location>
</feature>
<dbReference type="Proteomes" id="UP000775547">
    <property type="component" value="Unassembled WGS sequence"/>
</dbReference>
<dbReference type="AlphaFoldDB" id="A0A9P7G8B6"/>
<reference evidence="3" key="1">
    <citation type="submission" date="2020-07" db="EMBL/GenBank/DDBJ databases">
        <authorList>
            <person name="Nieuwenhuis M."/>
            <person name="Van De Peppel L.J.J."/>
        </authorList>
    </citation>
    <scope>NUCLEOTIDE SEQUENCE</scope>
    <source>
        <strain evidence="3">AP01</strain>
        <tissue evidence="3">Mycelium</tissue>
    </source>
</reference>
<dbReference type="OrthoDB" id="3210731at2759"/>
<feature type="compositionally biased region" description="Low complexity" evidence="1">
    <location>
        <begin position="178"/>
        <end position="197"/>
    </location>
</feature>
<evidence type="ECO:0000313" key="3">
    <source>
        <dbReference type="EMBL" id="KAG5645081.1"/>
    </source>
</evidence>
<evidence type="ECO:0000256" key="2">
    <source>
        <dbReference type="SAM" id="Phobius"/>
    </source>
</evidence>